<sequence>MTDWDEGAREALRGAASLGRGAAGVELLRVRPLEPVLQYAGDVLVAALGQTVPEARPLAEKCLQALDARGEAGDRELAEQLVQALGDGAGEGERLAPVPIDLGELAGALYGRLGDGPFVLDLALGDVVPADEAFGELLCEEPGDDRERWLTLSPEPAAPGVPTDASPDALFVREERERGRARLWLAAYGLRPSPRRL</sequence>
<comment type="caution">
    <text evidence="1">The sequence shown here is derived from an EMBL/GenBank/DDBJ whole genome shotgun (WGS) entry which is preliminary data.</text>
</comment>
<proteinExistence type="predicted"/>
<accession>A0ABN3QC98</accession>
<dbReference type="Proteomes" id="UP001501509">
    <property type="component" value="Unassembled WGS sequence"/>
</dbReference>
<protein>
    <submittedName>
        <fullName evidence="1">Uncharacterized protein</fullName>
    </submittedName>
</protein>
<evidence type="ECO:0000313" key="2">
    <source>
        <dbReference type="Proteomes" id="UP001501509"/>
    </source>
</evidence>
<name>A0ABN3QC98_9ACTN</name>
<evidence type="ECO:0000313" key="1">
    <source>
        <dbReference type="EMBL" id="GAA2622611.1"/>
    </source>
</evidence>
<dbReference type="RefSeq" id="WP_344546615.1">
    <property type="nucleotide sequence ID" value="NZ_BAAATD010000011.1"/>
</dbReference>
<organism evidence="1 2">
    <name type="scientific">Actinomadura fulvescens</name>
    <dbReference type="NCBI Taxonomy" id="46160"/>
    <lineage>
        <taxon>Bacteria</taxon>
        <taxon>Bacillati</taxon>
        <taxon>Actinomycetota</taxon>
        <taxon>Actinomycetes</taxon>
        <taxon>Streptosporangiales</taxon>
        <taxon>Thermomonosporaceae</taxon>
        <taxon>Actinomadura</taxon>
    </lineage>
</organism>
<dbReference type="EMBL" id="BAAATD010000011">
    <property type="protein sequence ID" value="GAA2622611.1"/>
    <property type="molecule type" value="Genomic_DNA"/>
</dbReference>
<reference evidence="1 2" key="1">
    <citation type="journal article" date="2019" name="Int. J. Syst. Evol. Microbiol.">
        <title>The Global Catalogue of Microorganisms (GCM) 10K type strain sequencing project: providing services to taxonomists for standard genome sequencing and annotation.</title>
        <authorList>
            <consortium name="The Broad Institute Genomics Platform"/>
            <consortium name="The Broad Institute Genome Sequencing Center for Infectious Disease"/>
            <person name="Wu L."/>
            <person name="Ma J."/>
        </authorList>
    </citation>
    <scope>NUCLEOTIDE SEQUENCE [LARGE SCALE GENOMIC DNA]</scope>
    <source>
        <strain evidence="1 2">JCM 6833</strain>
    </source>
</reference>
<gene>
    <name evidence="1" type="ORF">GCM10010411_68320</name>
</gene>
<keyword evidence="2" id="KW-1185">Reference proteome</keyword>